<feature type="compositionally biased region" description="Basic and acidic residues" evidence="1">
    <location>
        <begin position="25"/>
        <end position="39"/>
    </location>
</feature>
<accession>A0A7J6LNQ8</accession>
<gene>
    <name evidence="2" type="ORF">FOL47_006937</name>
</gene>
<organism evidence="2 3">
    <name type="scientific">Perkinsus chesapeaki</name>
    <name type="common">Clam parasite</name>
    <name type="synonym">Perkinsus andrewsi</name>
    <dbReference type="NCBI Taxonomy" id="330153"/>
    <lineage>
        <taxon>Eukaryota</taxon>
        <taxon>Sar</taxon>
        <taxon>Alveolata</taxon>
        <taxon>Perkinsozoa</taxon>
        <taxon>Perkinsea</taxon>
        <taxon>Perkinsida</taxon>
        <taxon>Perkinsidae</taxon>
        <taxon>Perkinsus</taxon>
    </lineage>
</organism>
<dbReference type="Proteomes" id="UP000591131">
    <property type="component" value="Unassembled WGS sequence"/>
</dbReference>
<reference evidence="2 3" key="1">
    <citation type="submission" date="2020-04" db="EMBL/GenBank/DDBJ databases">
        <title>Perkinsus chesapeaki whole genome sequence.</title>
        <authorList>
            <person name="Bogema D.R."/>
        </authorList>
    </citation>
    <scope>NUCLEOTIDE SEQUENCE [LARGE SCALE GENOMIC DNA]</scope>
    <source>
        <strain evidence="2">ATCC PRA-425</strain>
    </source>
</reference>
<feature type="region of interest" description="Disordered" evidence="1">
    <location>
        <begin position="25"/>
        <end position="126"/>
    </location>
</feature>
<proteinExistence type="predicted"/>
<dbReference type="AlphaFoldDB" id="A0A7J6LNQ8"/>
<protein>
    <submittedName>
        <fullName evidence="2">Uncharacterized protein</fullName>
    </submittedName>
</protein>
<keyword evidence="3" id="KW-1185">Reference proteome</keyword>
<evidence type="ECO:0000313" key="3">
    <source>
        <dbReference type="Proteomes" id="UP000591131"/>
    </source>
</evidence>
<dbReference type="EMBL" id="JAAPAO010000399">
    <property type="protein sequence ID" value="KAF4660843.1"/>
    <property type="molecule type" value="Genomic_DNA"/>
</dbReference>
<name>A0A7J6LNQ8_PERCH</name>
<comment type="caution">
    <text evidence="2">The sequence shown here is derived from an EMBL/GenBank/DDBJ whole genome shotgun (WGS) entry which is preliminary data.</text>
</comment>
<feature type="non-terminal residue" evidence="2">
    <location>
        <position position="126"/>
    </location>
</feature>
<feature type="compositionally biased region" description="Basic and acidic residues" evidence="1">
    <location>
        <begin position="116"/>
        <end position="126"/>
    </location>
</feature>
<evidence type="ECO:0000256" key="1">
    <source>
        <dbReference type="SAM" id="MobiDB-lite"/>
    </source>
</evidence>
<evidence type="ECO:0000313" key="2">
    <source>
        <dbReference type="EMBL" id="KAF4660843.1"/>
    </source>
</evidence>
<feature type="compositionally biased region" description="Basic and acidic residues" evidence="1">
    <location>
        <begin position="88"/>
        <end position="103"/>
    </location>
</feature>
<feature type="compositionally biased region" description="Basic and acidic residues" evidence="1">
    <location>
        <begin position="53"/>
        <end position="65"/>
    </location>
</feature>
<sequence length="126" mass="13820">MKRKCSLPFFGLVKEMGCWSSKSAEVREDVPVQQEKENGNVDEGGLGGYNEAKLVEQHPNEERNALAEASGDEDPLPFTSSLQEAEPPQEKEEAVESDGREVEEQGGNEEPQLAVDDAKEDAKDEA</sequence>